<gene>
    <name evidence="2" type="ORF">SAMN06265373_104312</name>
</gene>
<feature type="transmembrane region" description="Helical" evidence="1">
    <location>
        <begin position="6"/>
        <end position="24"/>
    </location>
</feature>
<accession>A0ABY1P182</accession>
<protein>
    <submittedName>
        <fullName evidence="2">Uncharacterized protein</fullName>
    </submittedName>
</protein>
<keyword evidence="1" id="KW-0812">Transmembrane</keyword>
<evidence type="ECO:0000313" key="2">
    <source>
        <dbReference type="EMBL" id="SMP23068.1"/>
    </source>
</evidence>
<feature type="transmembrane region" description="Helical" evidence="1">
    <location>
        <begin position="104"/>
        <end position="124"/>
    </location>
</feature>
<reference evidence="2 3" key="1">
    <citation type="submission" date="2017-05" db="EMBL/GenBank/DDBJ databases">
        <authorList>
            <person name="Varghese N."/>
            <person name="Submissions S."/>
        </authorList>
    </citation>
    <scope>NUCLEOTIDE SEQUENCE [LARGE SCALE GENOMIC DNA]</scope>
    <source>
        <strain evidence="2 3">DSM 29734</strain>
    </source>
</reference>
<dbReference type="EMBL" id="FXTY01000004">
    <property type="protein sequence ID" value="SMP23068.1"/>
    <property type="molecule type" value="Genomic_DNA"/>
</dbReference>
<feature type="transmembrane region" description="Helical" evidence="1">
    <location>
        <begin position="74"/>
        <end position="92"/>
    </location>
</feature>
<organism evidence="2 3">
    <name type="scientific">Shimia sagamensis</name>
    <dbReference type="NCBI Taxonomy" id="1566352"/>
    <lineage>
        <taxon>Bacteria</taxon>
        <taxon>Pseudomonadati</taxon>
        <taxon>Pseudomonadota</taxon>
        <taxon>Alphaproteobacteria</taxon>
        <taxon>Rhodobacterales</taxon>
        <taxon>Roseobacteraceae</taxon>
    </lineage>
</organism>
<evidence type="ECO:0000256" key="1">
    <source>
        <dbReference type="SAM" id="Phobius"/>
    </source>
</evidence>
<keyword evidence="1" id="KW-0472">Membrane</keyword>
<proteinExistence type="predicted"/>
<dbReference type="Proteomes" id="UP001157961">
    <property type="component" value="Unassembled WGS sequence"/>
</dbReference>
<evidence type="ECO:0000313" key="3">
    <source>
        <dbReference type="Proteomes" id="UP001157961"/>
    </source>
</evidence>
<keyword evidence="3" id="KW-1185">Reference proteome</keyword>
<keyword evidence="1" id="KW-1133">Transmembrane helix</keyword>
<comment type="caution">
    <text evidence="2">The sequence shown here is derived from an EMBL/GenBank/DDBJ whole genome shotgun (WGS) entry which is preliminary data.</text>
</comment>
<sequence>MLALALILFVGPFIGGLLSFGAGVQLWRGRKAEGPIVVLLTTLLACLALWELRYDLGFNLPDLTFLPSGADLERTLVILAAALLATLFVGALRWPSRFKGRWMAYVAIAFWAVVIAAGFVLAGIDFRH</sequence>
<name>A0ABY1P182_9RHOB</name>
<feature type="transmembrane region" description="Helical" evidence="1">
    <location>
        <begin position="36"/>
        <end position="54"/>
    </location>
</feature>